<name>A0A0D8IAP8_9CLOT</name>
<keyword evidence="2" id="KW-1185">Reference proteome</keyword>
<dbReference type="SUPFAM" id="SSF51556">
    <property type="entry name" value="Metallo-dependent hydrolases"/>
    <property type="match status" value="1"/>
</dbReference>
<dbReference type="AlphaFoldDB" id="A0A0D8IAP8"/>
<protein>
    <submittedName>
        <fullName evidence="1">Amidohydrolase</fullName>
    </submittedName>
</protein>
<sequence>MSTIVLKNSFVVDPSNGVKGYKDLEITNGVISQIANSINTRHAQKVYDMKGKTCIPGIIDTHVHLTLDGSNVGYTMLAKAGVTSALDMYGPVDKICDNIDTYGSGINVACLTAPFKNTNSLSYQKFDESTIRQFVNEQLSKGAIGIKLIGGHYPMDTDLTRDFIRIANEQNAYVAFHVGTTSNGSNIDGLREAIEISKGYNLHIAHINSYCREEVYDSLTEIKLAIDLLKNNRNIISESYLSLYNGTSGRCKDGRPLSQVTAKCLNLNNYQNSEEGLKKAILEGVALVIANVGDEKVYIKNSKEALAYYKEQNGNVYVSFSINKSEAAYMLATAKDDHGNFVVNAISTDGGEIPRNVIIEKGLQLVKFGALTLEEFVIKTSLNPAKMLGLNRKGSFKIGNDADITVIDLEREVPVMSMVMGEVIMYEGLVVGKGGRIITTSKGVDYIKSKKLEPYTVNIADALLYKQ</sequence>
<dbReference type="EMBL" id="CP009687">
    <property type="protein sequence ID" value="AKL96483.1"/>
    <property type="molecule type" value="Genomic_DNA"/>
</dbReference>
<dbReference type="PATRIC" id="fig|84022.5.peg.3831"/>
<dbReference type="PANTHER" id="PTHR43668:SF2">
    <property type="entry name" value="ALLANTOINASE"/>
    <property type="match status" value="1"/>
</dbReference>
<dbReference type="Pfam" id="PF01979">
    <property type="entry name" value="Amidohydro_1"/>
    <property type="match status" value="1"/>
</dbReference>
<reference evidence="1 2" key="1">
    <citation type="submission" date="2014-10" db="EMBL/GenBank/DDBJ databases">
        <title>Genome sequence of Clostridium aceticum DSM 1496.</title>
        <authorList>
            <person name="Poehlein A."/>
            <person name="Schiel-Bengelsdorf B."/>
            <person name="Gottschalk G."/>
            <person name="Duerre P."/>
            <person name="Daniel R."/>
        </authorList>
    </citation>
    <scope>NUCLEOTIDE SEQUENCE [LARGE SCALE GENOMIC DNA]</scope>
    <source>
        <strain evidence="1 2">DSM 1496</strain>
    </source>
</reference>
<dbReference type="KEGG" id="cace:CACET_c30390"/>
<proteinExistence type="predicted"/>
<accession>A0A0D8IAP8</accession>
<dbReference type="OrthoDB" id="9765462at2"/>
<organism evidence="1 2">
    <name type="scientific">Clostridium aceticum</name>
    <dbReference type="NCBI Taxonomy" id="84022"/>
    <lineage>
        <taxon>Bacteria</taxon>
        <taxon>Bacillati</taxon>
        <taxon>Bacillota</taxon>
        <taxon>Clostridia</taxon>
        <taxon>Eubacteriales</taxon>
        <taxon>Clostridiaceae</taxon>
        <taxon>Clostridium</taxon>
    </lineage>
</organism>
<dbReference type="SUPFAM" id="SSF51338">
    <property type="entry name" value="Composite domain of metallo-dependent hydrolases"/>
    <property type="match status" value="1"/>
</dbReference>
<dbReference type="STRING" id="84022.CACET_c30390"/>
<dbReference type="GO" id="GO:0005737">
    <property type="term" value="C:cytoplasm"/>
    <property type="evidence" value="ECO:0007669"/>
    <property type="project" value="TreeGrafter"/>
</dbReference>
<gene>
    <name evidence="1" type="ORF">CACET_c30390</name>
</gene>
<dbReference type="InterPro" id="IPR050138">
    <property type="entry name" value="DHOase/Allantoinase_Hydrolase"/>
</dbReference>
<dbReference type="Gene3D" id="3.20.20.140">
    <property type="entry name" value="Metal-dependent hydrolases"/>
    <property type="match status" value="2"/>
</dbReference>
<dbReference type="InterPro" id="IPR011059">
    <property type="entry name" value="Metal-dep_hydrolase_composite"/>
</dbReference>
<dbReference type="PANTHER" id="PTHR43668">
    <property type="entry name" value="ALLANTOINASE"/>
    <property type="match status" value="1"/>
</dbReference>
<dbReference type="InterPro" id="IPR006680">
    <property type="entry name" value="Amidohydro-rel"/>
</dbReference>
<keyword evidence="1" id="KW-0378">Hydrolase</keyword>
<dbReference type="Proteomes" id="UP000035704">
    <property type="component" value="Chromosome"/>
</dbReference>
<dbReference type="GO" id="GO:0006145">
    <property type="term" value="P:purine nucleobase catabolic process"/>
    <property type="evidence" value="ECO:0007669"/>
    <property type="project" value="TreeGrafter"/>
</dbReference>
<dbReference type="RefSeq" id="WP_044824481.1">
    <property type="nucleotide sequence ID" value="NZ_CP009687.1"/>
</dbReference>
<evidence type="ECO:0000313" key="1">
    <source>
        <dbReference type="EMBL" id="AKL96483.1"/>
    </source>
</evidence>
<dbReference type="Gene3D" id="2.30.40.10">
    <property type="entry name" value="Urease, subunit C, domain 1"/>
    <property type="match status" value="1"/>
</dbReference>
<dbReference type="GO" id="GO:0004038">
    <property type="term" value="F:allantoinase activity"/>
    <property type="evidence" value="ECO:0007669"/>
    <property type="project" value="TreeGrafter"/>
</dbReference>
<dbReference type="InterPro" id="IPR032466">
    <property type="entry name" value="Metal_Hydrolase"/>
</dbReference>
<evidence type="ECO:0000313" key="2">
    <source>
        <dbReference type="Proteomes" id="UP000035704"/>
    </source>
</evidence>